<protein>
    <submittedName>
        <fullName evidence="1">Uncharacterized protein</fullName>
    </submittedName>
</protein>
<gene>
    <name evidence="1" type="ORF">TMSB3V08_LOCUS10854</name>
</gene>
<sequence>MSYLFRGASGIRVERGTSVPGGSWLLERCRRATSIKMDKLQQLITIVDTVQTLKLSDLIVDQKYSVDRLKAVDTNFGRRLLAYLDGEFCVFLPCRFGTLTDEDMCELNNEKLLFTCAGVKPGSPTVVNFERV</sequence>
<accession>A0A7R9EHP1</accession>
<dbReference type="EMBL" id="OB797255">
    <property type="protein sequence ID" value="CAD7434200.1"/>
    <property type="molecule type" value="Genomic_DNA"/>
</dbReference>
<evidence type="ECO:0000313" key="1">
    <source>
        <dbReference type="EMBL" id="CAD7434200.1"/>
    </source>
</evidence>
<dbReference type="AlphaFoldDB" id="A0A7R9EHP1"/>
<reference evidence="1" key="1">
    <citation type="submission" date="2020-11" db="EMBL/GenBank/DDBJ databases">
        <authorList>
            <person name="Tran Van P."/>
        </authorList>
    </citation>
    <scope>NUCLEOTIDE SEQUENCE</scope>
</reference>
<name>A0A7R9EHP1_9NEOP</name>
<proteinExistence type="predicted"/>
<organism evidence="1">
    <name type="scientific">Timema monikensis</name>
    <dbReference type="NCBI Taxonomy" id="170555"/>
    <lineage>
        <taxon>Eukaryota</taxon>
        <taxon>Metazoa</taxon>
        <taxon>Ecdysozoa</taxon>
        <taxon>Arthropoda</taxon>
        <taxon>Hexapoda</taxon>
        <taxon>Insecta</taxon>
        <taxon>Pterygota</taxon>
        <taxon>Neoptera</taxon>
        <taxon>Polyneoptera</taxon>
        <taxon>Phasmatodea</taxon>
        <taxon>Timematodea</taxon>
        <taxon>Timematoidea</taxon>
        <taxon>Timematidae</taxon>
        <taxon>Timema</taxon>
    </lineage>
</organism>